<dbReference type="InterPro" id="IPR005467">
    <property type="entry name" value="His_kinase_dom"/>
</dbReference>
<dbReference type="Gene3D" id="1.10.287.130">
    <property type="match status" value="1"/>
</dbReference>
<feature type="transmembrane region" description="Helical" evidence="6">
    <location>
        <begin position="51"/>
        <end position="68"/>
    </location>
</feature>
<dbReference type="InterPro" id="IPR036890">
    <property type="entry name" value="HATPase_C_sf"/>
</dbReference>
<comment type="catalytic activity">
    <reaction evidence="1">
        <text>ATP + protein L-histidine = ADP + protein N-phospho-L-histidine.</text>
        <dbReference type="EC" id="2.7.13.3"/>
    </reaction>
</comment>
<keyword evidence="6" id="KW-1133">Transmembrane helix</keyword>
<evidence type="ECO:0000256" key="5">
    <source>
        <dbReference type="ARBA" id="ARBA00022777"/>
    </source>
</evidence>
<dbReference type="PANTHER" id="PTHR43047">
    <property type="entry name" value="TWO-COMPONENT HISTIDINE PROTEIN KINASE"/>
    <property type="match status" value="1"/>
</dbReference>
<feature type="transmembrane region" description="Helical" evidence="6">
    <location>
        <begin position="102"/>
        <end position="121"/>
    </location>
</feature>
<evidence type="ECO:0000256" key="3">
    <source>
        <dbReference type="ARBA" id="ARBA00022553"/>
    </source>
</evidence>
<keyword evidence="4" id="KW-0808">Transferase</keyword>
<proteinExistence type="predicted"/>
<dbReference type="PRINTS" id="PR00344">
    <property type="entry name" value="BCTRLSENSOR"/>
</dbReference>
<dbReference type="SUPFAM" id="SSF47384">
    <property type="entry name" value="Homodimeric domain of signal transducing histidine kinase"/>
    <property type="match status" value="1"/>
</dbReference>
<keyword evidence="6" id="KW-0472">Membrane</keyword>
<dbReference type="EMBL" id="JAIRAU010000049">
    <property type="protein sequence ID" value="MBZ5714766.1"/>
    <property type="molecule type" value="Genomic_DNA"/>
</dbReference>
<evidence type="ECO:0000256" key="6">
    <source>
        <dbReference type="SAM" id="Phobius"/>
    </source>
</evidence>
<dbReference type="Pfam" id="PF00512">
    <property type="entry name" value="HisKA"/>
    <property type="match status" value="1"/>
</dbReference>
<dbReference type="Gene3D" id="3.30.565.10">
    <property type="entry name" value="Histidine kinase-like ATPase, C-terminal domain"/>
    <property type="match status" value="1"/>
</dbReference>
<dbReference type="PROSITE" id="PS50109">
    <property type="entry name" value="HIS_KIN"/>
    <property type="match status" value="1"/>
</dbReference>
<dbReference type="InterPro" id="IPR003594">
    <property type="entry name" value="HATPase_dom"/>
</dbReference>
<evidence type="ECO:0000313" key="8">
    <source>
        <dbReference type="EMBL" id="MBZ5714766.1"/>
    </source>
</evidence>
<feature type="transmembrane region" description="Helical" evidence="6">
    <location>
        <begin position="80"/>
        <end position="96"/>
    </location>
</feature>
<gene>
    <name evidence="8" type="ORF">K7C98_36510</name>
</gene>
<dbReference type="Proteomes" id="UP001139031">
    <property type="component" value="Unassembled WGS sequence"/>
</dbReference>
<dbReference type="InterPro" id="IPR036097">
    <property type="entry name" value="HisK_dim/P_sf"/>
</dbReference>
<dbReference type="EC" id="2.7.13.3" evidence="2"/>
<reference evidence="8" key="1">
    <citation type="submission" date="2021-08" db="EMBL/GenBank/DDBJ databases">
        <authorList>
            <person name="Stevens D.C."/>
        </authorList>
    </citation>
    <scope>NUCLEOTIDE SEQUENCE</scope>
    <source>
        <strain evidence="8">DSM 53165</strain>
    </source>
</reference>
<protein>
    <recommendedName>
        <fullName evidence="2">histidine kinase</fullName>
        <ecNumber evidence="2">2.7.13.3</ecNumber>
    </recommendedName>
</protein>
<feature type="transmembrane region" description="Helical" evidence="6">
    <location>
        <begin position="21"/>
        <end position="39"/>
    </location>
</feature>
<sequence length="471" mass="50943">MARRSPASASLGDARIRQIRFAIMAFVGLTTTLVGTAILSTAGPEQDWDRLSGVVYVVIAAFCFATCSLTRTRLTRTSELMMLGTAYGGTAGVVITSKPDTALLAGVAALTLVVFLPGIAIRTRGRSGIAHIVTISTVYVASVVARLLLREDEAGTQFGDIAIKLLVPPTAFWLQWLMARALNQRIMEALEESERSRNALAVSNQLLELTNRSLEAARIDAVRARDGAETANKAKSMFLANMSHELRTPLNSVIGYTEMIIDEAREDRQRPISDVLPDLRNVVLSAKHLLGLIGGVLDLSKIEAGRMEVVNEQFALAEFVREVEQTILPAVRRRNNQLHVKCDGDIGTIVTDRGKLKQVLLNLLGNSAKFTSEGQIFLRARREPSSLVFEVRDTGIGIDPAKLGLIFEKFTQIDATSTRRYEGAGLGLAITRELCAMMGATIDVSSAIGNGTTFVVVLPLTPTVPERAAAA</sequence>
<keyword evidence="6" id="KW-0812">Transmembrane</keyword>
<dbReference type="SMART" id="SM00387">
    <property type="entry name" value="HATPase_c"/>
    <property type="match status" value="1"/>
</dbReference>
<dbReference type="SMART" id="SM00388">
    <property type="entry name" value="HisKA"/>
    <property type="match status" value="1"/>
</dbReference>
<dbReference type="InterPro" id="IPR004358">
    <property type="entry name" value="Sig_transdc_His_kin-like_C"/>
</dbReference>
<accession>A0ABS7U3B0</accession>
<evidence type="ECO:0000256" key="4">
    <source>
        <dbReference type="ARBA" id="ARBA00022679"/>
    </source>
</evidence>
<organism evidence="8 9">
    <name type="scientific">Nannocystis pusilla</name>
    <dbReference type="NCBI Taxonomy" id="889268"/>
    <lineage>
        <taxon>Bacteria</taxon>
        <taxon>Pseudomonadati</taxon>
        <taxon>Myxococcota</taxon>
        <taxon>Polyangia</taxon>
        <taxon>Nannocystales</taxon>
        <taxon>Nannocystaceae</taxon>
        <taxon>Nannocystis</taxon>
    </lineage>
</organism>
<dbReference type="SUPFAM" id="SSF55874">
    <property type="entry name" value="ATPase domain of HSP90 chaperone/DNA topoisomerase II/histidine kinase"/>
    <property type="match status" value="1"/>
</dbReference>
<feature type="transmembrane region" description="Helical" evidence="6">
    <location>
        <begin position="128"/>
        <end position="149"/>
    </location>
</feature>
<evidence type="ECO:0000256" key="2">
    <source>
        <dbReference type="ARBA" id="ARBA00012438"/>
    </source>
</evidence>
<dbReference type="CDD" id="cd00082">
    <property type="entry name" value="HisKA"/>
    <property type="match status" value="1"/>
</dbReference>
<dbReference type="InterPro" id="IPR003661">
    <property type="entry name" value="HisK_dim/P_dom"/>
</dbReference>
<name>A0ABS7U3B0_9BACT</name>
<keyword evidence="9" id="KW-1185">Reference proteome</keyword>
<dbReference type="RefSeq" id="WP_224196498.1">
    <property type="nucleotide sequence ID" value="NZ_JAIRAU010000049.1"/>
</dbReference>
<dbReference type="Pfam" id="PF02518">
    <property type="entry name" value="HATPase_c"/>
    <property type="match status" value="1"/>
</dbReference>
<keyword evidence="3" id="KW-0597">Phosphoprotein</keyword>
<evidence type="ECO:0000256" key="1">
    <source>
        <dbReference type="ARBA" id="ARBA00000085"/>
    </source>
</evidence>
<keyword evidence="5" id="KW-0418">Kinase</keyword>
<evidence type="ECO:0000259" key="7">
    <source>
        <dbReference type="PROSITE" id="PS50109"/>
    </source>
</evidence>
<comment type="caution">
    <text evidence="8">The sequence shown here is derived from an EMBL/GenBank/DDBJ whole genome shotgun (WGS) entry which is preliminary data.</text>
</comment>
<feature type="domain" description="Histidine kinase" evidence="7">
    <location>
        <begin position="241"/>
        <end position="462"/>
    </location>
</feature>
<dbReference type="CDD" id="cd16922">
    <property type="entry name" value="HATPase_EvgS-ArcB-TorS-like"/>
    <property type="match status" value="1"/>
</dbReference>
<evidence type="ECO:0000313" key="9">
    <source>
        <dbReference type="Proteomes" id="UP001139031"/>
    </source>
</evidence>